<proteinExistence type="predicted"/>
<organism evidence="1 2">
    <name type="scientific">Conidiobolus coronatus (strain ATCC 28846 / CBS 209.66 / NRRL 28638)</name>
    <name type="common">Delacroixia coronata</name>
    <dbReference type="NCBI Taxonomy" id="796925"/>
    <lineage>
        <taxon>Eukaryota</taxon>
        <taxon>Fungi</taxon>
        <taxon>Fungi incertae sedis</taxon>
        <taxon>Zoopagomycota</taxon>
        <taxon>Entomophthoromycotina</taxon>
        <taxon>Entomophthoromycetes</taxon>
        <taxon>Entomophthorales</taxon>
        <taxon>Ancylistaceae</taxon>
        <taxon>Conidiobolus</taxon>
    </lineage>
</organism>
<dbReference type="InterPro" id="IPR029052">
    <property type="entry name" value="Metallo-depent_PP-like"/>
</dbReference>
<dbReference type="EMBL" id="KQ964590">
    <property type="protein sequence ID" value="KXN68174.1"/>
    <property type="molecule type" value="Genomic_DNA"/>
</dbReference>
<dbReference type="AlphaFoldDB" id="A0A137NZY3"/>
<sequence>RTEISSGSHALYNFLISPIIQKLAFPSNPLRPTKQYPILSSKIPGKSDKRIRNHLVANLHGHSHAGWGMVGNLGGHLPIINPGSLQDGKYLNLELSEINPIPDCGDDHEVLLSKVWTLTGVEFKTIW</sequence>
<dbReference type="Proteomes" id="UP000070444">
    <property type="component" value="Unassembled WGS sequence"/>
</dbReference>
<evidence type="ECO:0000313" key="1">
    <source>
        <dbReference type="EMBL" id="KXN68174.1"/>
    </source>
</evidence>
<keyword evidence="2" id="KW-1185">Reference proteome</keyword>
<accession>A0A137NZY3</accession>
<feature type="non-terminal residue" evidence="1">
    <location>
        <position position="1"/>
    </location>
</feature>
<name>A0A137NZY3_CONC2</name>
<protein>
    <submittedName>
        <fullName evidence="1">Uncharacterized protein</fullName>
    </submittedName>
</protein>
<dbReference type="OrthoDB" id="2412157at2759"/>
<dbReference type="SUPFAM" id="SSF56300">
    <property type="entry name" value="Metallo-dependent phosphatases"/>
    <property type="match status" value="1"/>
</dbReference>
<reference evidence="1 2" key="1">
    <citation type="journal article" date="2015" name="Genome Biol. Evol.">
        <title>Phylogenomic analyses indicate that early fungi evolved digesting cell walls of algal ancestors of land plants.</title>
        <authorList>
            <person name="Chang Y."/>
            <person name="Wang S."/>
            <person name="Sekimoto S."/>
            <person name="Aerts A.L."/>
            <person name="Choi C."/>
            <person name="Clum A."/>
            <person name="LaButti K.M."/>
            <person name="Lindquist E.A."/>
            <person name="Yee Ngan C."/>
            <person name="Ohm R.A."/>
            <person name="Salamov A.A."/>
            <person name="Grigoriev I.V."/>
            <person name="Spatafora J.W."/>
            <person name="Berbee M.L."/>
        </authorList>
    </citation>
    <scope>NUCLEOTIDE SEQUENCE [LARGE SCALE GENOMIC DNA]</scope>
    <source>
        <strain evidence="1 2">NRRL 28638</strain>
    </source>
</reference>
<evidence type="ECO:0000313" key="2">
    <source>
        <dbReference type="Proteomes" id="UP000070444"/>
    </source>
</evidence>
<gene>
    <name evidence="1" type="ORF">CONCODRAFT_9602</name>
</gene>